<keyword evidence="1" id="KW-0472">Membrane</keyword>
<evidence type="ECO:0000259" key="2">
    <source>
        <dbReference type="Pfam" id="PF01757"/>
    </source>
</evidence>
<keyword evidence="3" id="KW-0808">Transferase</keyword>
<dbReference type="Pfam" id="PF01757">
    <property type="entry name" value="Acyl_transf_3"/>
    <property type="match status" value="1"/>
</dbReference>
<gene>
    <name evidence="3" type="ORF">KIP89_03190</name>
</gene>
<dbReference type="InterPro" id="IPR002656">
    <property type="entry name" value="Acyl_transf_3_dom"/>
</dbReference>
<sequence length="353" mass="39290">MFNSVQYLRAIAALAVVLYHEATVMNTKTNVGIFLLGEYGVDLFFVISGFIMVVTTQRREAEPLKFFGKRLKRVVPMYWIATFCVVLGLLILPNAFKSTVLDIPTLVMSLLFIPHYHPVVSHQIWPVLIQGWTLNYEMIFYCIFALSLVISHRYRVLSVSLIILTLVTLGHLVHPTSAIGRTVTGSLSLEFIWGALIGYVMTEKRAYLGHLLLGLLAVNAVCQGVSIAMGEFNRAINVGLLAALAMATLLWVEERHKIFTNRVMLYLADASYSIYLFHAFGLGAVRFAAAKLGLDVSQPLWDGVTLVLGFAAGVLPGAVIHYVIERPIMKFRFSSILPKRRAPPLRPDQPPVS</sequence>
<feature type="transmembrane region" description="Helical" evidence="1">
    <location>
        <begin position="235"/>
        <end position="252"/>
    </location>
</feature>
<evidence type="ECO:0000256" key="1">
    <source>
        <dbReference type="SAM" id="Phobius"/>
    </source>
</evidence>
<name>A0ABS5R4H7_9HYPH</name>
<evidence type="ECO:0000313" key="3">
    <source>
        <dbReference type="EMBL" id="MBS9476105.1"/>
    </source>
</evidence>
<keyword evidence="3" id="KW-0012">Acyltransferase</keyword>
<feature type="transmembrane region" description="Helical" evidence="1">
    <location>
        <begin position="7"/>
        <end position="25"/>
    </location>
</feature>
<dbReference type="RefSeq" id="WP_213753972.1">
    <property type="nucleotide sequence ID" value="NZ_JAHCQH010000014.1"/>
</dbReference>
<feature type="domain" description="Acyltransferase 3" evidence="2">
    <location>
        <begin position="3"/>
        <end position="322"/>
    </location>
</feature>
<keyword evidence="4" id="KW-1185">Reference proteome</keyword>
<dbReference type="PANTHER" id="PTHR23028:SF131">
    <property type="entry name" value="BLR2367 PROTEIN"/>
    <property type="match status" value="1"/>
</dbReference>
<protein>
    <submittedName>
        <fullName evidence="3">Acyltransferase</fullName>
    </submittedName>
</protein>
<keyword evidence="1" id="KW-0812">Transmembrane</keyword>
<dbReference type="PANTHER" id="PTHR23028">
    <property type="entry name" value="ACETYLTRANSFERASE"/>
    <property type="match status" value="1"/>
</dbReference>
<feature type="transmembrane region" description="Helical" evidence="1">
    <location>
        <begin position="124"/>
        <end position="149"/>
    </location>
</feature>
<feature type="transmembrane region" description="Helical" evidence="1">
    <location>
        <begin position="304"/>
        <end position="324"/>
    </location>
</feature>
<proteinExistence type="predicted"/>
<keyword evidence="1" id="KW-1133">Transmembrane helix</keyword>
<dbReference type="GO" id="GO:0016746">
    <property type="term" value="F:acyltransferase activity"/>
    <property type="evidence" value="ECO:0007669"/>
    <property type="project" value="UniProtKB-KW"/>
</dbReference>
<comment type="caution">
    <text evidence="3">The sequence shown here is derived from an EMBL/GenBank/DDBJ whole genome shotgun (WGS) entry which is preliminary data.</text>
</comment>
<accession>A0ABS5R4H7</accession>
<feature type="transmembrane region" description="Helical" evidence="1">
    <location>
        <begin position="31"/>
        <end position="54"/>
    </location>
</feature>
<dbReference type="Proteomes" id="UP001166585">
    <property type="component" value="Unassembled WGS sequence"/>
</dbReference>
<feature type="transmembrane region" description="Helical" evidence="1">
    <location>
        <begin position="179"/>
        <end position="200"/>
    </location>
</feature>
<evidence type="ECO:0000313" key="4">
    <source>
        <dbReference type="Proteomes" id="UP001166585"/>
    </source>
</evidence>
<feature type="transmembrane region" description="Helical" evidence="1">
    <location>
        <begin position="75"/>
        <end position="96"/>
    </location>
</feature>
<feature type="transmembrane region" description="Helical" evidence="1">
    <location>
        <begin position="264"/>
        <end position="284"/>
    </location>
</feature>
<feature type="transmembrane region" description="Helical" evidence="1">
    <location>
        <begin position="207"/>
        <end position="229"/>
    </location>
</feature>
<reference evidence="3" key="1">
    <citation type="submission" date="2021-05" db="EMBL/GenBank/DDBJ databases">
        <authorList>
            <person name="Sun Q."/>
            <person name="Inoue M."/>
        </authorList>
    </citation>
    <scope>NUCLEOTIDE SEQUENCE</scope>
    <source>
        <strain evidence="3">VKM B-3255</strain>
    </source>
</reference>
<dbReference type="EMBL" id="JAHCQH010000014">
    <property type="protein sequence ID" value="MBS9476105.1"/>
    <property type="molecule type" value="Genomic_DNA"/>
</dbReference>
<feature type="transmembrane region" description="Helical" evidence="1">
    <location>
        <begin position="156"/>
        <end position="173"/>
    </location>
</feature>
<organism evidence="3 4">
    <name type="scientific">Ancylobacter radicis</name>
    <dbReference type="NCBI Taxonomy" id="2836179"/>
    <lineage>
        <taxon>Bacteria</taxon>
        <taxon>Pseudomonadati</taxon>
        <taxon>Pseudomonadota</taxon>
        <taxon>Alphaproteobacteria</taxon>
        <taxon>Hyphomicrobiales</taxon>
        <taxon>Xanthobacteraceae</taxon>
        <taxon>Ancylobacter</taxon>
    </lineage>
</organism>
<dbReference type="InterPro" id="IPR050879">
    <property type="entry name" value="Acyltransferase_3"/>
</dbReference>